<dbReference type="OrthoDB" id="7868369at2"/>
<proteinExistence type="predicted"/>
<evidence type="ECO:0008006" key="3">
    <source>
        <dbReference type="Google" id="ProtNLM"/>
    </source>
</evidence>
<keyword evidence="2" id="KW-1185">Reference proteome</keyword>
<dbReference type="STRING" id="657014.SAMN04488092_101359"/>
<evidence type="ECO:0000313" key="2">
    <source>
        <dbReference type="Proteomes" id="UP000198634"/>
    </source>
</evidence>
<dbReference type="Proteomes" id="UP000198634">
    <property type="component" value="Unassembled WGS sequence"/>
</dbReference>
<protein>
    <recommendedName>
        <fullName evidence="3">DUF2946 domain-containing protein</fullName>
    </recommendedName>
</protein>
<gene>
    <name evidence="1" type="ORF">SAMN04488092_101359</name>
</gene>
<dbReference type="RefSeq" id="WP_090267549.1">
    <property type="nucleotide sequence ID" value="NZ_FOEP01000001.1"/>
</dbReference>
<name>A0A1H8Z9U8_9RHOB</name>
<evidence type="ECO:0000313" key="1">
    <source>
        <dbReference type="EMBL" id="SEP61249.1"/>
    </source>
</evidence>
<dbReference type="Pfam" id="PF11162">
    <property type="entry name" value="DUF2946"/>
    <property type="match status" value="1"/>
</dbReference>
<dbReference type="EMBL" id="FOEP01000001">
    <property type="protein sequence ID" value="SEP61249.1"/>
    <property type="molecule type" value="Genomic_DNA"/>
</dbReference>
<dbReference type="InterPro" id="IPR021333">
    <property type="entry name" value="DUF2946"/>
</dbReference>
<dbReference type="AlphaFoldDB" id="A0A1H8Z9U8"/>
<organism evidence="1 2">
    <name type="scientific">Thalassovita taeanensis</name>
    <dbReference type="NCBI Taxonomy" id="657014"/>
    <lineage>
        <taxon>Bacteria</taxon>
        <taxon>Pseudomonadati</taxon>
        <taxon>Pseudomonadota</taxon>
        <taxon>Alphaproteobacteria</taxon>
        <taxon>Rhodobacterales</taxon>
        <taxon>Roseobacteraceae</taxon>
        <taxon>Thalassovita</taxon>
    </lineage>
</organism>
<reference evidence="1 2" key="1">
    <citation type="submission" date="2016-10" db="EMBL/GenBank/DDBJ databases">
        <authorList>
            <person name="de Groot N.N."/>
        </authorList>
    </citation>
    <scope>NUCLEOTIDE SEQUENCE [LARGE SCALE GENOMIC DNA]</scope>
    <source>
        <strain evidence="1 2">DSM 22007</strain>
    </source>
</reference>
<sequence length="131" mass="13993">MGVISAFKMVGRGFGPVFLSLLLMLQVSLAAFPVQASASDDGIRIVICGAGGMRTVTYDPTDGSISEGSDEEVLTKCPFCVVGLAALNDTPDCLPAEFHHSPFKPSWREALDLSDELWDRPIAIRAPPLSL</sequence>
<accession>A0A1H8Z9U8</accession>